<name>A0ABY0BY65_9GAMM</name>
<sequence>MHASKPQRALIIEGGAMRGIFAAGVLDAFIEQDYYPFDFVIGVSAGSTTGIAYLTGDHGRSYKILTDHACRPDFMSFTRYARGGHLCDVSWLWQRSRQELSLDVDTYVERNIPLWVVTTSVRTGHPLYHKVDAANVDEVFPASCAMPVVFRDHPPVAGEPMSDGGLGDSIPVRYAYKQGARDITVIRSVPESFRTEQLRFPGMLKPLLSQHPRLLGAALRCERKYHQALAFMQQPPADCQVHQLYPPEQFPVARFTRDISKLQSGYEQGVKAAEAFISRRRSGRLAQDALQAANA</sequence>
<feature type="short sequence motif" description="GXSXG" evidence="4">
    <location>
        <begin position="42"/>
        <end position="46"/>
    </location>
</feature>
<dbReference type="CDD" id="cd07208">
    <property type="entry name" value="Pat_hypo_Ecoli_yjju_like"/>
    <property type="match status" value="1"/>
</dbReference>
<dbReference type="InterPro" id="IPR037483">
    <property type="entry name" value="YjjU-like"/>
</dbReference>
<evidence type="ECO:0000313" key="7">
    <source>
        <dbReference type="Proteomes" id="UP000287410"/>
    </source>
</evidence>
<keyword evidence="2 4" id="KW-0442">Lipid degradation</keyword>
<comment type="caution">
    <text evidence="6">The sequence shown here is derived from an EMBL/GenBank/DDBJ whole genome shotgun (WGS) entry which is preliminary data.</text>
</comment>
<dbReference type="EMBL" id="PIPN01000004">
    <property type="protein sequence ID" value="RUO29317.1"/>
    <property type="molecule type" value="Genomic_DNA"/>
</dbReference>
<dbReference type="Pfam" id="PF01734">
    <property type="entry name" value="Patatin"/>
    <property type="match status" value="1"/>
</dbReference>
<feature type="domain" description="PNPLA" evidence="5">
    <location>
        <begin position="10"/>
        <end position="176"/>
    </location>
</feature>
<dbReference type="PANTHER" id="PTHR14226:SF25">
    <property type="entry name" value="PHOSPHOESTERASE"/>
    <property type="match status" value="1"/>
</dbReference>
<feature type="active site" description="Nucleophile" evidence="4">
    <location>
        <position position="44"/>
    </location>
</feature>
<evidence type="ECO:0000256" key="1">
    <source>
        <dbReference type="ARBA" id="ARBA00022801"/>
    </source>
</evidence>
<protein>
    <submittedName>
        <fullName evidence="6">Patatin family protein</fullName>
    </submittedName>
</protein>
<organism evidence="6 7">
    <name type="scientific">Aliidiomarina sedimenti</name>
    <dbReference type="NCBI Taxonomy" id="1933879"/>
    <lineage>
        <taxon>Bacteria</taxon>
        <taxon>Pseudomonadati</taxon>
        <taxon>Pseudomonadota</taxon>
        <taxon>Gammaproteobacteria</taxon>
        <taxon>Alteromonadales</taxon>
        <taxon>Idiomarinaceae</taxon>
        <taxon>Aliidiomarina</taxon>
    </lineage>
</organism>
<feature type="active site" description="Proton acceptor" evidence="4">
    <location>
        <position position="163"/>
    </location>
</feature>
<dbReference type="Gene3D" id="3.40.1090.10">
    <property type="entry name" value="Cytosolic phospholipase A2 catalytic domain"/>
    <property type="match status" value="2"/>
</dbReference>
<dbReference type="InterPro" id="IPR016035">
    <property type="entry name" value="Acyl_Trfase/lysoPLipase"/>
</dbReference>
<keyword evidence="7" id="KW-1185">Reference proteome</keyword>
<evidence type="ECO:0000256" key="4">
    <source>
        <dbReference type="PROSITE-ProRule" id="PRU01161"/>
    </source>
</evidence>
<proteinExistence type="predicted"/>
<evidence type="ECO:0000313" key="6">
    <source>
        <dbReference type="EMBL" id="RUO29317.1"/>
    </source>
</evidence>
<keyword evidence="3 4" id="KW-0443">Lipid metabolism</keyword>
<dbReference type="Proteomes" id="UP000287410">
    <property type="component" value="Unassembled WGS sequence"/>
</dbReference>
<comment type="caution">
    <text evidence="4">Lacks conserved residue(s) required for the propagation of feature annotation.</text>
</comment>
<dbReference type="PANTHER" id="PTHR14226">
    <property type="entry name" value="NEUROPATHY TARGET ESTERASE/SWISS CHEESE D.MELANOGASTER"/>
    <property type="match status" value="1"/>
</dbReference>
<dbReference type="PROSITE" id="PS51635">
    <property type="entry name" value="PNPLA"/>
    <property type="match status" value="1"/>
</dbReference>
<accession>A0ABY0BY65</accession>
<evidence type="ECO:0000259" key="5">
    <source>
        <dbReference type="PROSITE" id="PS51635"/>
    </source>
</evidence>
<dbReference type="InterPro" id="IPR002641">
    <property type="entry name" value="PNPLA_dom"/>
</dbReference>
<dbReference type="InterPro" id="IPR045943">
    <property type="entry name" value="DUF6363"/>
</dbReference>
<evidence type="ECO:0000256" key="2">
    <source>
        <dbReference type="ARBA" id="ARBA00022963"/>
    </source>
</evidence>
<dbReference type="RefSeq" id="WP_126789582.1">
    <property type="nucleotide sequence ID" value="NZ_PIPN01000004.1"/>
</dbReference>
<gene>
    <name evidence="6" type="ORF">CWE12_10060</name>
</gene>
<keyword evidence="1 4" id="KW-0378">Hydrolase</keyword>
<dbReference type="Pfam" id="PF19890">
    <property type="entry name" value="DUF6363"/>
    <property type="match status" value="1"/>
</dbReference>
<feature type="short sequence motif" description="DGA/G" evidence="4">
    <location>
        <begin position="163"/>
        <end position="165"/>
    </location>
</feature>
<reference evidence="6 7" key="1">
    <citation type="journal article" date="2018" name="Front. Microbiol.">
        <title>Genome-Based Analysis Reveals the Taxonomy and Diversity of the Family Idiomarinaceae.</title>
        <authorList>
            <person name="Liu Y."/>
            <person name="Lai Q."/>
            <person name="Shao Z."/>
        </authorList>
    </citation>
    <scope>NUCLEOTIDE SEQUENCE [LARGE SCALE GENOMIC DNA]</scope>
    <source>
        <strain evidence="6 7">GBSy1</strain>
    </source>
</reference>
<dbReference type="InterPro" id="IPR050301">
    <property type="entry name" value="NTE"/>
</dbReference>
<evidence type="ECO:0000256" key="3">
    <source>
        <dbReference type="ARBA" id="ARBA00023098"/>
    </source>
</evidence>
<dbReference type="SUPFAM" id="SSF52151">
    <property type="entry name" value="FabD/lysophospholipase-like"/>
    <property type="match status" value="1"/>
</dbReference>